<name>A0AC60Q8F3_IXOPE</name>
<organism evidence="1 2">
    <name type="scientific">Ixodes persulcatus</name>
    <name type="common">Taiga tick</name>
    <dbReference type="NCBI Taxonomy" id="34615"/>
    <lineage>
        <taxon>Eukaryota</taxon>
        <taxon>Metazoa</taxon>
        <taxon>Ecdysozoa</taxon>
        <taxon>Arthropoda</taxon>
        <taxon>Chelicerata</taxon>
        <taxon>Arachnida</taxon>
        <taxon>Acari</taxon>
        <taxon>Parasitiformes</taxon>
        <taxon>Ixodida</taxon>
        <taxon>Ixodoidea</taxon>
        <taxon>Ixodidae</taxon>
        <taxon>Ixodinae</taxon>
        <taxon>Ixodes</taxon>
    </lineage>
</organism>
<comment type="caution">
    <text evidence="1">The sequence shown here is derived from an EMBL/GenBank/DDBJ whole genome shotgun (WGS) entry which is preliminary data.</text>
</comment>
<keyword evidence="2" id="KW-1185">Reference proteome</keyword>
<dbReference type="EMBL" id="JABSTQ010009345">
    <property type="protein sequence ID" value="KAG0430186.1"/>
    <property type="molecule type" value="Genomic_DNA"/>
</dbReference>
<reference evidence="1 2" key="1">
    <citation type="journal article" date="2020" name="Cell">
        <title>Large-Scale Comparative Analyses of Tick Genomes Elucidate Their Genetic Diversity and Vector Capacities.</title>
        <authorList>
            <consortium name="Tick Genome and Microbiome Consortium (TIGMIC)"/>
            <person name="Jia N."/>
            <person name="Wang J."/>
            <person name="Shi W."/>
            <person name="Du L."/>
            <person name="Sun Y."/>
            <person name="Zhan W."/>
            <person name="Jiang J.F."/>
            <person name="Wang Q."/>
            <person name="Zhang B."/>
            <person name="Ji P."/>
            <person name="Bell-Sakyi L."/>
            <person name="Cui X.M."/>
            <person name="Yuan T.T."/>
            <person name="Jiang B.G."/>
            <person name="Yang W.F."/>
            <person name="Lam T.T."/>
            <person name="Chang Q.C."/>
            <person name="Ding S.J."/>
            <person name="Wang X.J."/>
            <person name="Zhu J.G."/>
            <person name="Ruan X.D."/>
            <person name="Zhao L."/>
            <person name="Wei J.T."/>
            <person name="Ye R.Z."/>
            <person name="Que T.C."/>
            <person name="Du C.H."/>
            <person name="Zhou Y.H."/>
            <person name="Cheng J.X."/>
            <person name="Dai P.F."/>
            <person name="Guo W.B."/>
            <person name="Han X.H."/>
            <person name="Huang E.J."/>
            <person name="Li L.F."/>
            <person name="Wei W."/>
            <person name="Gao Y.C."/>
            <person name="Liu J.Z."/>
            <person name="Shao H.Z."/>
            <person name="Wang X."/>
            <person name="Wang C.C."/>
            <person name="Yang T.C."/>
            <person name="Huo Q.B."/>
            <person name="Li W."/>
            <person name="Chen H.Y."/>
            <person name="Chen S.E."/>
            <person name="Zhou L.G."/>
            <person name="Ni X.B."/>
            <person name="Tian J.H."/>
            <person name="Sheng Y."/>
            <person name="Liu T."/>
            <person name="Pan Y.S."/>
            <person name="Xia L.Y."/>
            <person name="Li J."/>
            <person name="Zhao F."/>
            <person name="Cao W.C."/>
        </authorList>
    </citation>
    <scope>NUCLEOTIDE SEQUENCE [LARGE SCALE GENOMIC DNA]</scope>
    <source>
        <strain evidence="1">Iper-2018</strain>
    </source>
</reference>
<proteinExistence type="predicted"/>
<evidence type="ECO:0000313" key="2">
    <source>
        <dbReference type="Proteomes" id="UP000805193"/>
    </source>
</evidence>
<gene>
    <name evidence="1" type="ORF">HPB47_022922</name>
</gene>
<dbReference type="Proteomes" id="UP000805193">
    <property type="component" value="Unassembled WGS sequence"/>
</dbReference>
<accession>A0AC60Q8F3</accession>
<sequence length="148" mass="16361">MSQEVELERPSKVRERRGPVNFGDGEVLLEKEEQCVCQICTCGEDAPQGFSAKCHLNSRLTGADEGAATLRDAVSDFDLVDVTEALDTFSPRFARWQGKGQARLDRVYYVSADLSDRITSYDAKVEPFSNHGFVATTLRAVGPRVCRA</sequence>
<evidence type="ECO:0000313" key="1">
    <source>
        <dbReference type="EMBL" id="KAG0430186.1"/>
    </source>
</evidence>
<protein>
    <submittedName>
        <fullName evidence="1">Uncharacterized protein</fullName>
    </submittedName>
</protein>